<comment type="caution">
    <text evidence="2">The sequence shown here is derived from an EMBL/GenBank/DDBJ whole genome shotgun (WGS) entry which is preliminary data.</text>
</comment>
<dbReference type="OrthoDB" id="512401at2"/>
<feature type="domain" description="Multi-ubiquitin" evidence="1">
    <location>
        <begin position="93"/>
        <end position="157"/>
    </location>
</feature>
<dbReference type="Pfam" id="PF14452">
    <property type="entry name" value="Multi_ubiq"/>
    <property type="match status" value="3"/>
</dbReference>
<proteinExistence type="predicted"/>
<name>A0A3A5JZA7_9HYPH</name>
<accession>A0A3A5JZA7</accession>
<organism evidence="2 3">
    <name type="scientific">Mesorhizobium waimense</name>
    <dbReference type="NCBI Taxonomy" id="1300307"/>
    <lineage>
        <taxon>Bacteria</taxon>
        <taxon>Pseudomonadati</taxon>
        <taxon>Pseudomonadota</taxon>
        <taxon>Alphaproteobacteria</taxon>
        <taxon>Hyphomicrobiales</taxon>
        <taxon>Phyllobacteriaceae</taxon>
        <taxon>Mesorhizobium</taxon>
    </lineage>
</organism>
<reference evidence="2 3" key="1">
    <citation type="submission" date="2018-09" db="EMBL/GenBank/DDBJ databases">
        <title>Mesorhizobium carmichaelinearum sp. nov. isolated from Carmichaelinea spp. root nodules in New Zealand.</title>
        <authorList>
            <person name="De Meyer S.E."/>
        </authorList>
    </citation>
    <scope>NUCLEOTIDE SEQUENCE [LARGE SCALE GENOMIC DNA]</scope>
    <source>
        <strain evidence="2 3">ICMP19557</strain>
    </source>
</reference>
<protein>
    <recommendedName>
        <fullName evidence="1">Multi-ubiquitin domain-containing protein</fullName>
    </recommendedName>
</protein>
<evidence type="ECO:0000259" key="1">
    <source>
        <dbReference type="Pfam" id="PF14452"/>
    </source>
</evidence>
<keyword evidence="3" id="KW-1185">Reference proteome</keyword>
<dbReference type="RefSeq" id="WP_120018843.1">
    <property type="nucleotide sequence ID" value="NZ_QZWZ01000060.1"/>
</dbReference>
<dbReference type="InterPro" id="IPR027802">
    <property type="entry name" value="Multi-ubiquitin_dom"/>
</dbReference>
<evidence type="ECO:0000313" key="2">
    <source>
        <dbReference type="EMBL" id="RJT27737.1"/>
    </source>
</evidence>
<dbReference type="EMBL" id="QZWZ01000060">
    <property type="protein sequence ID" value="RJT27737.1"/>
    <property type="molecule type" value="Genomic_DNA"/>
</dbReference>
<feature type="domain" description="Multi-ubiquitin" evidence="1">
    <location>
        <begin position="29"/>
        <end position="86"/>
    </location>
</feature>
<dbReference type="AlphaFoldDB" id="A0A3A5JZA7"/>
<feature type="domain" description="Multi-ubiquitin" evidence="1">
    <location>
        <begin position="162"/>
        <end position="235"/>
    </location>
</feature>
<evidence type="ECO:0000313" key="3">
    <source>
        <dbReference type="Proteomes" id="UP000272706"/>
    </source>
</evidence>
<dbReference type="Proteomes" id="UP000272706">
    <property type="component" value="Unassembled WGS sequence"/>
</dbReference>
<gene>
    <name evidence="2" type="ORF">D3227_35875</name>
</gene>
<sequence>MSNLVEGELRRQGRTAFDVDIGDEAFAFTNVSFEDRKVTGAQIAEAVGANPATDYVVLLHLPNHQLETIRPNETVDLKDGARLFVIKGDGTDRFFVDGIPLEWPRKTLTGTSILFLAGKGADLELVLERQDQPDKVIDEDDEVRIGAPGVEKFHTRPAQVNVTIFVNTRPTPWTKKRIKFEEVVLIAYPVPPPGKEIVYTVGYFDGPPKHPEGSLTQGKSVRVRDQMVFDVKFTDKS</sequence>